<comment type="pathway">
    <text evidence="6">Quinol/quinone metabolism; 1,4-dihydroxy-2-naphthoate biosynthesis; 1,4-dihydroxy-2-naphthoate from chorismate: step 2/7.</text>
</comment>
<dbReference type="PIRSF" id="PIRSF004983">
    <property type="entry name" value="MenD"/>
    <property type="match status" value="1"/>
</dbReference>
<keyword evidence="3 6" id="KW-0460">Magnesium</keyword>
<reference evidence="9 10" key="1">
    <citation type="journal article" date="2019" name="Int. J. Syst. Evol. Microbiol.">
        <title>The Global Catalogue of Microorganisms (GCM) 10K type strain sequencing project: providing services to taxonomists for standard genome sequencing and annotation.</title>
        <authorList>
            <consortium name="The Broad Institute Genomics Platform"/>
            <consortium name="The Broad Institute Genome Sequencing Center for Infectious Disease"/>
            <person name="Wu L."/>
            <person name="Ma J."/>
        </authorList>
    </citation>
    <scope>NUCLEOTIDE SEQUENCE [LARGE SCALE GENOMIC DNA]</scope>
    <source>
        <strain evidence="9 10">JCM 16083</strain>
    </source>
</reference>
<accession>A0ABN1MUM7</accession>
<keyword evidence="1 6" id="KW-0808">Transferase</keyword>
<evidence type="ECO:0000256" key="3">
    <source>
        <dbReference type="ARBA" id="ARBA00022842"/>
    </source>
</evidence>
<comment type="cofactor">
    <cofactor evidence="6">
        <name>Mg(2+)</name>
        <dbReference type="ChEBI" id="CHEBI:18420"/>
    </cofactor>
    <cofactor evidence="6">
        <name>Mn(2+)</name>
        <dbReference type="ChEBI" id="CHEBI:29035"/>
    </cofactor>
</comment>
<evidence type="ECO:0000256" key="2">
    <source>
        <dbReference type="ARBA" id="ARBA00022723"/>
    </source>
</evidence>
<keyword evidence="2 6" id="KW-0479">Metal-binding</keyword>
<dbReference type="InterPro" id="IPR004433">
    <property type="entry name" value="MenaQ_synth_MenD"/>
</dbReference>
<evidence type="ECO:0000256" key="5">
    <source>
        <dbReference type="ARBA" id="ARBA00023211"/>
    </source>
</evidence>
<dbReference type="NCBIfam" id="TIGR00173">
    <property type="entry name" value="menD"/>
    <property type="match status" value="1"/>
</dbReference>
<feature type="domain" description="Thiamine pyrophosphate enzyme N-terminal TPP-binding" evidence="8">
    <location>
        <begin position="8"/>
        <end position="120"/>
    </location>
</feature>
<dbReference type="PANTHER" id="PTHR42916">
    <property type="entry name" value="2-SUCCINYL-5-ENOLPYRUVYL-6-HYDROXY-3-CYCLOHEXENE-1-CARBOXYLATE SYNTHASE"/>
    <property type="match status" value="1"/>
</dbReference>
<dbReference type="Gene3D" id="3.40.50.1220">
    <property type="entry name" value="TPP-binding domain"/>
    <property type="match status" value="1"/>
</dbReference>
<evidence type="ECO:0000259" key="8">
    <source>
        <dbReference type="Pfam" id="PF02776"/>
    </source>
</evidence>
<comment type="catalytic activity">
    <reaction evidence="6">
        <text>isochorismate + 2-oxoglutarate + H(+) = 5-enolpyruvoyl-6-hydroxy-2-succinyl-cyclohex-3-ene-1-carboxylate + CO2</text>
        <dbReference type="Rhea" id="RHEA:25593"/>
        <dbReference type="ChEBI" id="CHEBI:15378"/>
        <dbReference type="ChEBI" id="CHEBI:16526"/>
        <dbReference type="ChEBI" id="CHEBI:16810"/>
        <dbReference type="ChEBI" id="CHEBI:29780"/>
        <dbReference type="ChEBI" id="CHEBI:58818"/>
        <dbReference type="EC" id="2.2.1.9"/>
    </reaction>
</comment>
<dbReference type="InterPro" id="IPR029061">
    <property type="entry name" value="THDP-binding"/>
</dbReference>
<evidence type="ECO:0000313" key="10">
    <source>
        <dbReference type="Proteomes" id="UP001501126"/>
    </source>
</evidence>
<dbReference type="InterPro" id="IPR012001">
    <property type="entry name" value="Thiamin_PyroP_enz_TPP-bd_dom"/>
</dbReference>
<gene>
    <name evidence="6 9" type="primary">menD</name>
    <name evidence="9" type="ORF">GCM10009118_30490</name>
</gene>
<keyword evidence="10" id="KW-1185">Reference proteome</keyword>
<proteinExistence type="inferred from homology"/>
<dbReference type="Pfam" id="PF02775">
    <property type="entry name" value="TPP_enzyme_C"/>
    <property type="match status" value="1"/>
</dbReference>
<evidence type="ECO:0000256" key="4">
    <source>
        <dbReference type="ARBA" id="ARBA00023052"/>
    </source>
</evidence>
<dbReference type="CDD" id="cd02009">
    <property type="entry name" value="TPP_SHCHC_synthase"/>
    <property type="match status" value="1"/>
</dbReference>
<comment type="similarity">
    <text evidence="6">Belongs to the TPP enzyme family. MenD subfamily.</text>
</comment>
<dbReference type="Gene3D" id="3.40.50.970">
    <property type="match status" value="2"/>
</dbReference>
<organism evidence="9 10">
    <name type="scientific">Wandonia haliotis</name>
    <dbReference type="NCBI Taxonomy" id="574963"/>
    <lineage>
        <taxon>Bacteria</taxon>
        <taxon>Pseudomonadati</taxon>
        <taxon>Bacteroidota</taxon>
        <taxon>Flavobacteriia</taxon>
        <taxon>Flavobacteriales</taxon>
        <taxon>Crocinitomicaceae</taxon>
        <taxon>Wandonia</taxon>
    </lineage>
</organism>
<comment type="caution">
    <text evidence="9">The sequence shown here is derived from an EMBL/GenBank/DDBJ whole genome shotgun (WGS) entry which is preliminary data.</text>
</comment>
<dbReference type="RefSeq" id="WP_343789893.1">
    <property type="nucleotide sequence ID" value="NZ_BAAAFH010000022.1"/>
</dbReference>
<keyword evidence="4 6" id="KW-0786">Thiamine pyrophosphate</keyword>
<dbReference type="EMBL" id="BAAAFH010000022">
    <property type="protein sequence ID" value="GAA0876639.1"/>
    <property type="molecule type" value="Genomic_DNA"/>
</dbReference>
<protein>
    <recommendedName>
        <fullName evidence="6">2-succinyl-5-enolpyruvyl-6-hydroxy-3-cyclohexene-1-carboxylate synthase</fullName>
        <shortName evidence="6">SEPHCHC synthase</shortName>
        <ecNumber evidence="6">2.2.1.9</ecNumber>
    </recommendedName>
    <alternativeName>
        <fullName evidence="6">Menaquinone biosynthesis protein MenD</fullName>
    </alternativeName>
</protein>
<dbReference type="InterPro" id="IPR011766">
    <property type="entry name" value="TPP_enzyme_TPP-bd"/>
</dbReference>
<keyword evidence="6" id="KW-0474">Menaquinone biosynthesis</keyword>
<sequence length="562" mass="62690">MKDSTVKTGVQILVHSLLRHGVTDIVFSPGSRNAPLVVGIVGSGKFKTISLPDERSAAFFALGIAQQTGRPVPVICTSGSALLNYAPAVAEAFYQRIPFLVISADRPLEWIDQGDGQTIRQAGVYSNFIDYQVSLPVEPATETQEWLYHREVETAVNLSVKGPVHINIPFEEPLYAQKVETIRERESIHFPEVKKYLSDAVISSLREQWKQAKRKMIIVGQQDRDPRFITLLDALLNDDDTAVLVENTSNIVHQRAVHCIDRTLAIIEAEKEEYLPDLLITFGGAVVSKKIKAFLRSANLKHWRIGEDMPFMDTYKHLTQSIPVSPVDFLEQFTAGLEVKVTSGFGNKWKMADYKAIDLHNACLSELSFCDLKVMEIVHDSIPEKSVLHLGNSSVVRYAQLFDPLRFVTYRSNRGTSGIDGCVSTAAGAAYADTKSAHTLVVGDISFFYDSNALWNQFLTTNLRIIVIHNGGGGIFRIIPGPDTTAQLDDYFVTQHAYSAEYICKAFDITYLSASSEEELELNIAELYRPVENNRPVLLEVFTPGTVNDKYLKEYFKTLGNG</sequence>
<dbReference type="PANTHER" id="PTHR42916:SF1">
    <property type="entry name" value="PROTEIN PHYLLO, CHLOROPLASTIC"/>
    <property type="match status" value="1"/>
</dbReference>
<comment type="pathway">
    <text evidence="6">Quinol/quinone metabolism; menaquinone biosynthesis.</text>
</comment>
<dbReference type="Proteomes" id="UP001501126">
    <property type="component" value="Unassembled WGS sequence"/>
</dbReference>
<name>A0ABN1MUM7_9FLAO</name>
<dbReference type="CDD" id="cd07037">
    <property type="entry name" value="TPP_PYR_MenD"/>
    <property type="match status" value="1"/>
</dbReference>
<evidence type="ECO:0000259" key="7">
    <source>
        <dbReference type="Pfam" id="PF02775"/>
    </source>
</evidence>
<dbReference type="SUPFAM" id="SSF52518">
    <property type="entry name" value="Thiamin diphosphate-binding fold (THDP-binding)"/>
    <property type="match status" value="2"/>
</dbReference>
<evidence type="ECO:0000313" key="9">
    <source>
        <dbReference type="EMBL" id="GAA0876639.1"/>
    </source>
</evidence>
<comment type="function">
    <text evidence="6">Catalyzes the thiamine diphosphate-dependent decarboxylation of 2-oxoglutarate and the subsequent addition of the resulting succinic semialdehyde-thiamine pyrophosphate anion to isochorismate to yield 2-succinyl-5-enolpyruvyl-6-hydroxy-3-cyclohexene-1-carboxylate (SEPHCHC).</text>
</comment>
<evidence type="ECO:0000256" key="1">
    <source>
        <dbReference type="ARBA" id="ARBA00022679"/>
    </source>
</evidence>
<keyword evidence="5 6" id="KW-0464">Manganese</keyword>
<feature type="domain" description="Thiamine pyrophosphate enzyme TPP-binding" evidence="7">
    <location>
        <begin position="394"/>
        <end position="541"/>
    </location>
</feature>
<dbReference type="EC" id="2.2.1.9" evidence="6"/>
<comment type="cofactor">
    <cofactor evidence="6">
        <name>thiamine diphosphate</name>
        <dbReference type="ChEBI" id="CHEBI:58937"/>
    </cofactor>
    <text evidence="6">Binds 1 thiamine pyrophosphate per subunit.</text>
</comment>
<evidence type="ECO:0000256" key="6">
    <source>
        <dbReference type="HAMAP-Rule" id="MF_01659"/>
    </source>
</evidence>
<dbReference type="HAMAP" id="MF_01659">
    <property type="entry name" value="MenD"/>
    <property type="match status" value="1"/>
</dbReference>
<dbReference type="Pfam" id="PF02776">
    <property type="entry name" value="TPP_enzyme_N"/>
    <property type="match status" value="1"/>
</dbReference>
<comment type="subunit">
    <text evidence="6">Homodimer.</text>
</comment>